<organism evidence="1 2">
    <name type="scientific">Microbotryum silenes-dioicae</name>
    <dbReference type="NCBI Taxonomy" id="796604"/>
    <lineage>
        <taxon>Eukaryota</taxon>
        <taxon>Fungi</taxon>
        <taxon>Dikarya</taxon>
        <taxon>Basidiomycota</taxon>
        <taxon>Pucciniomycotina</taxon>
        <taxon>Microbotryomycetes</taxon>
        <taxon>Microbotryales</taxon>
        <taxon>Microbotryaceae</taxon>
        <taxon>Microbotryum</taxon>
    </lineage>
</organism>
<protein>
    <submittedName>
        <fullName evidence="1">BQ5605_C003g02122 protein</fullName>
    </submittedName>
</protein>
<name>A0A2X0M522_9BASI</name>
<evidence type="ECO:0000313" key="2">
    <source>
        <dbReference type="Proteomes" id="UP000249464"/>
    </source>
</evidence>
<dbReference type="AlphaFoldDB" id="A0A2X0M522"/>
<proteinExistence type="predicted"/>
<evidence type="ECO:0000313" key="1">
    <source>
        <dbReference type="EMBL" id="SGY39007.1"/>
    </source>
</evidence>
<sequence length="99" mass="11373">MKFKSHENRRTVYMISAEVNKNKQKMQGFPFIAETACPLKHSCNEIWTVACFVVRPQCSLDFRPFAIGLARQRDEQPGGFPYLTTHTIVASVQVVRKEL</sequence>
<gene>
    <name evidence="1" type="primary">BQ5605_C003g02122</name>
    <name evidence="1" type="ORF">BQ5605_C003G02122</name>
</gene>
<accession>A0A2X0M522</accession>
<dbReference type="EMBL" id="FQNC01000042">
    <property type="protein sequence ID" value="SGY39007.1"/>
    <property type="molecule type" value="Genomic_DNA"/>
</dbReference>
<dbReference type="Proteomes" id="UP000249464">
    <property type="component" value="Unassembled WGS sequence"/>
</dbReference>
<reference evidence="1 2" key="1">
    <citation type="submission" date="2016-11" db="EMBL/GenBank/DDBJ databases">
        <authorList>
            <person name="Jaros S."/>
            <person name="Januszkiewicz K."/>
            <person name="Wedrychowicz H."/>
        </authorList>
    </citation>
    <scope>NUCLEOTIDE SEQUENCE [LARGE SCALE GENOMIC DNA]</scope>
</reference>
<keyword evidence="2" id="KW-1185">Reference proteome</keyword>